<dbReference type="PANTHER" id="PTHR11956">
    <property type="entry name" value="ARGINYL-TRNA SYNTHETASE"/>
    <property type="match status" value="1"/>
</dbReference>
<dbReference type="InterPro" id="IPR036695">
    <property type="entry name" value="Arg-tRNA-synth_N_sf"/>
</dbReference>
<dbReference type="CDD" id="cd07956">
    <property type="entry name" value="Anticodon_Ia_Arg"/>
    <property type="match status" value="1"/>
</dbReference>
<gene>
    <name evidence="8 12" type="primary">argS</name>
    <name evidence="12" type="ORF">ABDJ34_01705</name>
</gene>
<dbReference type="Proteomes" id="UP001634413">
    <property type="component" value="Unassembled WGS sequence"/>
</dbReference>
<evidence type="ECO:0000259" key="10">
    <source>
        <dbReference type="SMART" id="SM00836"/>
    </source>
</evidence>
<dbReference type="SMART" id="SM00836">
    <property type="entry name" value="DALR_1"/>
    <property type="match status" value="1"/>
</dbReference>
<organism evidence="12 13">
    <name type="scientific">Finegoldia dalianensis</name>
    <dbReference type="NCBI Taxonomy" id="3145239"/>
    <lineage>
        <taxon>Bacteria</taxon>
        <taxon>Bacillati</taxon>
        <taxon>Bacillota</taxon>
        <taxon>Tissierellia</taxon>
        <taxon>Tissierellales</taxon>
        <taxon>Peptoniphilaceae</taxon>
        <taxon>Finegoldia</taxon>
    </lineage>
</organism>
<reference evidence="12 13" key="1">
    <citation type="journal article" date="2024" name="Anaerobe">
        <title>The identification of Finegoldia dalianensis sp. nov., isolated from the pus of a patient with skin abscess and genomic analysis of the strains belonging to Finegoldia genus.</title>
        <authorList>
            <person name="Li Y."/>
            <person name="Wang Y."/>
            <person name="Xiao D."/>
            <person name="Wang J."/>
            <person name="Jin D."/>
        </authorList>
    </citation>
    <scope>NUCLEOTIDE SEQUENCE [LARGE SCALE GENOMIC DNA]</scope>
    <source>
        <strain evidence="12 13">LY240594</strain>
    </source>
</reference>
<evidence type="ECO:0000256" key="6">
    <source>
        <dbReference type="ARBA" id="ARBA00023146"/>
    </source>
</evidence>
<comment type="catalytic activity">
    <reaction evidence="7 8">
        <text>tRNA(Arg) + L-arginine + ATP = L-arginyl-tRNA(Arg) + AMP + diphosphate</text>
        <dbReference type="Rhea" id="RHEA:20301"/>
        <dbReference type="Rhea" id="RHEA-COMP:9658"/>
        <dbReference type="Rhea" id="RHEA-COMP:9673"/>
        <dbReference type="ChEBI" id="CHEBI:30616"/>
        <dbReference type="ChEBI" id="CHEBI:32682"/>
        <dbReference type="ChEBI" id="CHEBI:33019"/>
        <dbReference type="ChEBI" id="CHEBI:78442"/>
        <dbReference type="ChEBI" id="CHEBI:78513"/>
        <dbReference type="ChEBI" id="CHEBI:456215"/>
        <dbReference type="EC" id="6.1.1.19"/>
    </reaction>
</comment>
<comment type="caution">
    <text evidence="12">The sequence shown here is derived from an EMBL/GenBank/DDBJ whole genome shotgun (WGS) entry which is preliminary data.</text>
</comment>
<evidence type="ECO:0000256" key="3">
    <source>
        <dbReference type="ARBA" id="ARBA00022741"/>
    </source>
</evidence>
<dbReference type="GO" id="GO:0004814">
    <property type="term" value="F:arginine-tRNA ligase activity"/>
    <property type="evidence" value="ECO:0007669"/>
    <property type="project" value="UniProtKB-EC"/>
</dbReference>
<comment type="caution">
    <text evidence="8">Lacks conserved residue(s) required for the propagation of feature annotation.</text>
</comment>
<dbReference type="Gene3D" id="1.10.730.10">
    <property type="entry name" value="Isoleucyl-tRNA Synthetase, Domain 1"/>
    <property type="match status" value="1"/>
</dbReference>
<keyword evidence="2 8" id="KW-0436">Ligase</keyword>
<dbReference type="SUPFAM" id="SSF47323">
    <property type="entry name" value="Anticodon-binding domain of a subclass of class I aminoacyl-tRNA synthetases"/>
    <property type="match status" value="1"/>
</dbReference>
<dbReference type="InterPro" id="IPR005148">
    <property type="entry name" value="Arg-tRNA-synth_N"/>
</dbReference>
<comment type="similarity">
    <text evidence="1 8 9">Belongs to the class-I aminoacyl-tRNA synthetase family.</text>
</comment>
<dbReference type="InterPro" id="IPR014729">
    <property type="entry name" value="Rossmann-like_a/b/a_fold"/>
</dbReference>
<dbReference type="EC" id="6.1.1.19" evidence="8"/>
<dbReference type="InterPro" id="IPR001278">
    <property type="entry name" value="Arg-tRNA-ligase"/>
</dbReference>
<dbReference type="InterPro" id="IPR035684">
    <property type="entry name" value="ArgRS_core"/>
</dbReference>
<comment type="subunit">
    <text evidence="8">Monomer.</text>
</comment>
<evidence type="ECO:0000256" key="8">
    <source>
        <dbReference type="HAMAP-Rule" id="MF_00123"/>
    </source>
</evidence>
<keyword evidence="6 8" id="KW-0030">Aminoacyl-tRNA synthetase</keyword>
<evidence type="ECO:0000256" key="1">
    <source>
        <dbReference type="ARBA" id="ARBA00005594"/>
    </source>
</evidence>
<sequence length="564" mass="64959">MINFKEEVKEIILGFDTGLTEKEISDLIEIPPNSDMGDYAFPVFKLAKTFRKAPNLIAEELAKKEFSNENIKKIANVGPYVNFFVDNSKLVESVLTETVKDDFGSSHIGVGKNVVFDFSSTNIAKPFHIGHLRSTVIGNAIRNIMKYQGFNTTGVNYIGDYGTQFGMMISAYLKWGDEDKINADPIKELLNLYVKYNKVAKEDETYMDEAREWFDKLEKKDSTAVKLWSWFRDISLKEFQRVYDLLGVEFDNFNGESFHSQFIGDALEAIDKKNLLEESDGAMIINLDDENLPPVLIKKSNGSSTYLTRDIATAMYRKKTYDFYKNVYVVASQQKLHFEQLRAVLKKMGFDWWNDCEHVSFGMVSMKDGSMKTREGKVIFLEDVLNRAIDKIKSIIEERNPNLENKEEVAKQVGVGAVIFQDLFNNRIKDYTFDWDQVLNFDGETGPYTQYTFARSCSILDKGEFELKDNSKFDLLVDDTEIDIVKHLSKFEEVLLNATEKYEPSFLTRYTVELAKLFNKFYANCPINTVEDELKYQRLYLTYSVNKCLKLSLSLLGIEAPVRM</sequence>
<keyword evidence="8" id="KW-0963">Cytoplasm</keyword>
<comment type="subcellular location">
    <subcellularLocation>
        <location evidence="8">Cytoplasm</location>
    </subcellularLocation>
</comment>
<dbReference type="SUPFAM" id="SSF55190">
    <property type="entry name" value="Arginyl-tRNA synthetase (ArgRS), N-terminal 'additional' domain"/>
    <property type="match status" value="1"/>
</dbReference>
<dbReference type="SUPFAM" id="SSF52374">
    <property type="entry name" value="Nucleotidylyl transferase"/>
    <property type="match status" value="1"/>
</dbReference>
<accession>A0ABW9KCJ8</accession>
<keyword evidence="4 8" id="KW-0067">ATP-binding</keyword>
<dbReference type="Pfam" id="PF03485">
    <property type="entry name" value="Arg_tRNA_synt_N"/>
    <property type="match status" value="1"/>
</dbReference>
<keyword evidence="3 8" id="KW-0547">Nucleotide-binding</keyword>
<dbReference type="Gene3D" id="3.40.50.620">
    <property type="entry name" value="HUPs"/>
    <property type="match status" value="1"/>
</dbReference>
<feature type="domain" description="DALR anticodon binding" evidence="10">
    <location>
        <begin position="449"/>
        <end position="564"/>
    </location>
</feature>
<dbReference type="SMART" id="SM01016">
    <property type="entry name" value="Arg_tRNA_synt_N"/>
    <property type="match status" value="1"/>
</dbReference>
<evidence type="ECO:0000313" key="13">
    <source>
        <dbReference type="Proteomes" id="UP001634413"/>
    </source>
</evidence>
<dbReference type="Pfam" id="PF05746">
    <property type="entry name" value="DALR_1"/>
    <property type="match status" value="1"/>
</dbReference>
<evidence type="ECO:0000259" key="11">
    <source>
        <dbReference type="SMART" id="SM01016"/>
    </source>
</evidence>
<evidence type="ECO:0000256" key="5">
    <source>
        <dbReference type="ARBA" id="ARBA00022917"/>
    </source>
</evidence>
<evidence type="ECO:0000256" key="2">
    <source>
        <dbReference type="ARBA" id="ARBA00022598"/>
    </source>
</evidence>
<evidence type="ECO:0000256" key="9">
    <source>
        <dbReference type="RuleBase" id="RU363038"/>
    </source>
</evidence>
<dbReference type="PANTHER" id="PTHR11956:SF5">
    <property type="entry name" value="ARGININE--TRNA LIGASE, CYTOPLASMIC"/>
    <property type="match status" value="1"/>
</dbReference>
<dbReference type="HAMAP" id="MF_00123">
    <property type="entry name" value="Arg_tRNA_synth"/>
    <property type="match status" value="1"/>
</dbReference>
<proteinExistence type="inferred from homology"/>
<dbReference type="CDD" id="cd00671">
    <property type="entry name" value="ArgRS_core"/>
    <property type="match status" value="1"/>
</dbReference>
<name>A0ABW9KCJ8_9FIRM</name>
<feature type="domain" description="Arginyl tRNA synthetase N-terminal" evidence="11">
    <location>
        <begin position="2"/>
        <end position="85"/>
    </location>
</feature>
<keyword evidence="13" id="KW-1185">Reference proteome</keyword>
<dbReference type="RefSeq" id="WP_412701159.1">
    <property type="nucleotide sequence ID" value="NZ_JBDLBQ010000001.1"/>
</dbReference>
<dbReference type="PRINTS" id="PR01038">
    <property type="entry name" value="TRNASYNTHARG"/>
</dbReference>
<dbReference type="InterPro" id="IPR008909">
    <property type="entry name" value="DALR_anticod-bd"/>
</dbReference>
<dbReference type="InterPro" id="IPR009080">
    <property type="entry name" value="tRNAsynth_Ia_anticodon-bd"/>
</dbReference>
<dbReference type="Pfam" id="PF00750">
    <property type="entry name" value="tRNA-synt_1d"/>
    <property type="match status" value="1"/>
</dbReference>
<dbReference type="EMBL" id="JBDLBQ010000001">
    <property type="protein sequence ID" value="MFN2101611.1"/>
    <property type="molecule type" value="Genomic_DNA"/>
</dbReference>
<evidence type="ECO:0000313" key="12">
    <source>
        <dbReference type="EMBL" id="MFN2101611.1"/>
    </source>
</evidence>
<evidence type="ECO:0000256" key="7">
    <source>
        <dbReference type="ARBA" id="ARBA00049339"/>
    </source>
</evidence>
<dbReference type="NCBIfam" id="TIGR00456">
    <property type="entry name" value="argS"/>
    <property type="match status" value="1"/>
</dbReference>
<keyword evidence="5 8" id="KW-0648">Protein biosynthesis</keyword>
<dbReference type="Gene3D" id="3.30.1360.70">
    <property type="entry name" value="Arginyl tRNA synthetase N-terminal domain"/>
    <property type="match status" value="1"/>
</dbReference>
<protein>
    <recommendedName>
        <fullName evidence="8">Arginine--tRNA ligase</fullName>
        <ecNumber evidence="8">6.1.1.19</ecNumber>
    </recommendedName>
    <alternativeName>
        <fullName evidence="8">Arginyl-tRNA synthetase</fullName>
        <shortName evidence="8">ArgRS</shortName>
    </alternativeName>
</protein>
<evidence type="ECO:0000256" key="4">
    <source>
        <dbReference type="ARBA" id="ARBA00022840"/>
    </source>
</evidence>